<dbReference type="SUPFAM" id="SSF82784">
    <property type="entry name" value="OsmC-like"/>
    <property type="match status" value="1"/>
</dbReference>
<comment type="caution">
    <text evidence="1">The sequence shown here is derived from an EMBL/GenBank/DDBJ whole genome shotgun (WGS) entry which is preliminary data.</text>
</comment>
<dbReference type="Proteomes" id="UP000321248">
    <property type="component" value="Unassembled WGS sequence"/>
</dbReference>
<dbReference type="Pfam" id="PF02566">
    <property type="entry name" value="OsmC"/>
    <property type="match status" value="1"/>
</dbReference>
<evidence type="ECO:0000313" key="1">
    <source>
        <dbReference type="EMBL" id="TXK62536.1"/>
    </source>
</evidence>
<organism evidence="1 2">
    <name type="scientific">Alkalisalibacterium limincola</name>
    <dbReference type="NCBI Taxonomy" id="2699169"/>
    <lineage>
        <taxon>Bacteria</taxon>
        <taxon>Pseudomonadati</taxon>
        <taxon>Pseudomonadota</taxon>
        <taxon>Gammaproteobacteria</taxon>
        <taxon>Lysobacterales</taxon>
        <taxon>Lysobacteraceae</taxon>
        <taxon>Alkalisalibacterium</taxon>
    </lineage>
</organism>
<dbReference type="EMBL" id="VRTS01000004">
    <property type="protein sequence ID" value="TXK62536.1"/>
    <property type="molecule type" value="Genomic_DNA"/>
</dbReference>
<dbReference type="RefSeq" id="WP_147891458.1">
    <property type="nucleotide sequence ID" value="NZ_VRTS01000004.1"/>
</dbReference>
<sequence>MSAGEEIRLTLTQEGAYSFRLDFHEHGVADLLTDEPTPLGEGRGPNPSRLLLASLGNCLAASLVFAMRKFNNQPGALRAEVSARMVRNDAGRWRIPRAQVQLHLAEGGGAHQHLERILEQFEAFCVVTQSVRDGIAVDVSVHDADGNMLLGDKSFEAGA</sequence>
<dbReference type="Gene3D" id="3.30.300.20">
    <property type="match status" value="1"/>
</dbReference>
<name>A0A5C8KSU6_9GAMM</name>
<protein>
    <submittedName>
        <fullName evidence="1">OsmC family protein</fullName>
    </submittedName>
</protein>
<dbReference type="OrthoDB" id="5297623at2"/>
<accession>A0A5C8KSU6</accession>
<gene>
    <name evidence="1" type="ORF">FU658_07150</name>
</gene>
<dbReference type="AlphaFoldDB" id="A0A5C8KSU6"/>
<dbReference type="InterPro" id="IPR036102">
    <property type="entry name" value="OsmC/Ohrsf"/>
</dbReference>
<dbReference type="InterPro" id="IPR003718">
    <property type="entry name" value="OsmC/Ohr_fam"/>
</dbReference>
<proteinExistence type="predicted"/>
<keyword evidence="2" id="KW-1185">Reference proteome</keyword>
<evidence type="ECO:0000313" key="2">
    <source>
        <dbReference type="Proteomes" id="UP000321248"/>
    </source>
</evidence>
<dbReference type="InterPro" id="IPR015946">
    <property type="entry name" value="KH_dom-like_a/b"/>
</dbReference>
<reference evidence="1 2" key="1">
    <citation type="submission" date="2019-08" db="EMBL/GenBank/DDBJ databases">
        <authorList>
            <person name="Karlyshev A.V."/>
        </authorList>
    </citation>
    <scope>NUCLEOTIDE SEQUENCE [LARGE SCALE GENOMIC DNA]</scope>
    <source>
        <strain evidence="1 2">Alg18-2.2</strain>
    </source>
</reference>